<keyword evidence="7" id="KW-1185">Reference proteome</keyword>
<dbReference type="Pfam" id="PF17384">
    <property type="entry name" value="DUF150_C"/>
    <property type="match status" value="1"/>
</dbReference>
<evidence type="ECO:0000259" key="4">
    <source>
        <dbReference type="Pfam" id="PF02576"/>
    </source>
</evidence>
<dbReference type="PANTHER" id="PTHR33867">
    <property type="entry name" value="RIBOSOME MATURATION FACTOR RIMP"/>
    <property type="match status" value="1"/>
</dbReference>
<dbReference type="Proteomes" id="UP000297635">
    <property type="component" value="Unassembled WGS sequence"/>
</dbReference>
<comment type="caution">
    <text evidence="6">The sequence shown here is derived from an EMBL/GenBank/DDBJ whole genome shotgun (WGS) entry which is preliminary data.</text>
</comment>
<dbReference type="Pfam" id="PF02576">
    <property type="entry name" value="RimP_N"/>
    <property type="match status" value="1"/>
</dbReference>
<keyword evidence="1 3" id="KW-0963">Cytoplasm</keyword>
<reference evidence="6 7" key="1">
    <citation type="submission" date="2019-02" db="EMBL/GenBank/DDBJ databases">
        <title>Isolation and identification of novel species under the genus Muribaculum.</title>
        <authorList>
            <person name="Miyake S."/>
            <person name="Ding Y."/>
            <person name="Low A."/>
            <person name="Soh M."/>
            <person name="Seedorf H."/>
        </authorList>
    </citation>
    <scope>NUCLEOTIDE SEQUENCE [LARGE SCALE GENOMIC DNA]</scope>
    <source>
        <strain evidence="6 7">TLL-A3</strain>
    </source>
</reference>
<dbReference type="Gene3D" id="3.30.300.70">
    <property type="entry name" value="RimP-like superfamily, N-terminal"/>
    <property type="match status" value="1"/>
</dbReference>
<sequence length="156" mass="17397">MIEREKIAGLVERAIESTDAYVVDVTVSEDNDIVVELDSATGVDLDFCSEVNRLLNEALDRDVEDYSLEVGTASLSAPFKVRRQYEKHIGDDVDVLTCDGRKLKGRLTSVSEDGSEFTIEVTRKVKLAGEKRPRQVAEPLTLAVADCRQVAYHFDF</sequence>
<dbReference type="InterPro" id="IPR035956">
    <property type="entry name" value="RimP_N_sf"/>
</dbReference>
<dbReference type="InterPro" id="IPR003728">
    <property type="entry name" value="Ribosome_maturation_RimP"/>
</dbReference>
<evidence type="ECO:0000256" key="3">
    <source>
        <dbReference type="HAMAP-Rule" id="MF_01077"/>
    </source>
</evidence>
<proteinExistence type="inferred from homology"/>
<evidence type="ECO:0000259" key="5">
    <source>
        <dbReference type="Pfam" id="PF17384"/>
    </source>
</evidence>
<evidence type="ECO:0000313" key="7">
    <source>
        <dbReference type="Proteomes" id="UP000297635"/>
    </source>
</evidence>
<dbReference type="AlphaFoldDB" id="A0A4Z0V4X8"/>
<dbReference type="GO" id="GO:0006412">
    <property type="term" value="P:translation"/>
    <property type="evidence" value="ECO:0007669"/>
    <property type="project" value="TreeGrafter"/>
</dbReference>
<evidence type="ECO:0000313" key="6">
    <source>
        <dbReference type="EMBL" id="TGG40246.1"/>
    </source>
</evidence>
<dbReference type="PANTHER" id="PTHR33867:SF1">
    <property type="entry name" value="RIBOSOME MATURATION FACTOR RIMP"/>
    <property type="match status" value="1"/>
</dbReference>
<dbReference type="InterPro" id="IPR028989">
    <property type="entry name" value="RimP_N"/>
</dbReference>
<evidence type="ECO:0000256" key="1">
    <source>
        <dbReference type="ARBA" id="ARBA00022490"/>
    </source>
</evidence>
<dbReference type="SUPFAM" id="SSF75420">
    <property type="entry name" value="YhbC-like, N-terminal domain"/>
    <property type="match status" value="1"/>
</dbReference>
<accession>A0A4Z0V4X8</accession>
<comment type="similarity">
    <text evidence="3">Belongs to the RimP family.</text>
</comment>
<dbReference type="GeneID" id="82149315"/>
<dbReference type="NCBIfam" id="NF002531">
    <property type="entry name" value="PRK02001.1"/>
    <property type="match status" value="1"/>
</dbReference>
<dbReference type="InterPro" id="IPR028998">
    <property type="entry name" value="RimP_C"/>
</dbReference>
<keyword evidence="2 3" id="KW-0690">Ribosome biogenesis</keyword>
<comment type="function">
    <text evidence="3">Required for maturation of 30S ribosomal subunits.</text>
</comment>
<organism evidence="6 7">
    <name type="scientific">Duncaniella freteri</name>
    <dbReference type="NCBI Taxonomy" id="2530391"/>
    <lineage>
        <taxon>Bacteria</taxon>
        <taxon>Pseudomonadati</taxon>
        <taxon>Bacteroidota</taxon>
        <taxon>Bacteroidia</taxon>
        <taxon>Bacteroidales</taxon>
        <taxon>Muribaculaceae</taxon>
        <taxon>Duncaniella</taxon>
    </lineage>
</organism>
<feature type="domain" description="Ribosome maturation factor RimP N-terminal" evidence="4">
    <location>
        <begin position="10"/>
        <end position="72"/>
    </location>
</feature>
<dbReference type="RefSeq" id="WP_135471259.1">
    <property type="nucleotide sequence ID" value="NZ_CASJDB010000101.1"/>
</dbReference>
<gene>
    <name evidence="3 6" type="primary">rimP</name>
    <name evidence="6" type="ORF">EZ315_05870</name>
</gene>
<dbReference type="GO" id="GO:0000028">
    <property type="term" value="P:ribosomal small subunit assembly"/>
    <property type="evidence" value="ECO:0007669"/>
    <property type="project" value="TreeGrafter"/>
</dbReference>
<evidence type="ECO:0000256" key="2">
    <source>
        <dbReference type="ARBA" id="ARBA00022517"/>
    </source>
</evidence>
<comment type="subcellular location">
    <subcellularLocation>
        <location evidence="3">Cytoplasm</location>
    </subcellularLocation>
</comment>
<protein>
    <recommendedName>
        <fullName evidence="3">Ribosome maturation factor RimP</fullName>
    </recommendedName>
</protein>
<dbReference type="EMBL" id="SJSA01000001">
    <property type="protein sequence ID" value="TGG40246.1"/>
    <property type="molecule type" value="Genomic_DNA"/>
</dbReference>
<dbReference type="GO" id="GO:0005829">
    <property type="term" value="C:cytosol"/>
    <property type="evidence" value="ECO:0007669"/>
    <property type="project" value="TreeGrafter"/>
</dbReference>
<dbReference type="HAMAP" id="MF_01077">
    <property type="entry name" value="RimP"/>
    <property type="match status" value="1"/>
</dbReference>
<feature type="domain" description="Ribosome maturation factor RimP C-terminal" evidence="5">
    <location>
        <begin position="81"/>
        <end position="124"/>
    </location>
</feature>
<name>A0A4Z0V4X8_9BACT</name>